<comment type="similarity">
    <text evidence="2 7">Belongs to the XK family.</text>
</comment>
<gene>
    <name evidence="8" type="ORF">OS493_020697</name>
</gene>
<feature type="transmembrane region" description="Helical" evidence="7">
    <location>
        <begin position="263"/>
        <end position="281"/>
    </location>
</feature>
<keyword evidence="3" id="KW-1003">Cell membrane</keyword>
<feature type="transmembrane region" description="Helical" evidence="7">
    <location>
        <begin position="287"/>
        <end position="310"/>
    </location>
</feature>
<feature type="transmembrane region" description="Helical" evidence="7">
    <location>
        <begin position="61"/>
        <end position="78"/>
    </location>
</feature>
<protein>
    <recommendedName>
        <fullName evidence="7">XK-related protein</fullName>
    </recommendedName>
</protein>
<evidence type="ECO:0000256" key="5">
    <source>
        <dbReference type="ARBA" id="ARBA00022989"/>
    </source>
</evidence>
<dbReference type="Pfam" id="PF09815">
    <property type="entry name" value="XK-related"/>
    <property type="match status" value="1"/>
</dbReference>
<feature type="transmembrane region" description="Helical" evidence="7">
    <location>
        <begin position="389"/>
        <end position="411"/>
    </location>
</feature>
<evidence type="ECO:0000256" key="7">
    <source>
        <dbReference type="RuleBase" id="RU910716"/>
    </source>
</evidence>
<accession>A0A9X0CM12</accession>
<proteinExistence type="inferred from homology"/>
<dbReference type="PANTHER" id="PTHR16024:SF6">
    <property type="entry name" value="XK-RELATED PROTEIN"/>
    <property type="match status" value="1"/>
</dbReference>
<comment type="caution">
    <text evidence="8">The sequence shown here is derived from an EMBL/GenBank/DDBJ whole genome shotgun (WGS) entry which is preliminary data.</text>
</comment>
<evidence type="ECO:0000256" key="1">
    <source>
        <dbReference type="ARBA" id="ARBA00004651"/>
    </source>
</evidence>
<dbReference type="EMBL" id="MU827314">
    <property type="protein sequence ID" value="KAJ7358860.1"/>
    <property type="molecule type" value="Genomic_DNA"/>
</dbReference>
<feature type="transmembrane region" description="Helical" evidence="7">
    <location>
        <begin position="356"/>
        <end position="377"/>
    </location>
</feature>
<keyword evidence="4 7" id="KW-0812">Transmembrane</keyword>
<dbReference type="InterPro" id="IPR050895">
    <property type="entry name" value="XK-related_scramblase"/>
</dbReference>
<evidence type="ECO:0000256" key="3">
    <source>
        <dbReference type="ARBA" id="ARBA00022475"/>
    </source>
</evidence>
<dbReference type="PANTHER" id="PTHR16024">
    <property type="entry name" value="XK-RELATED PROTEIN"/>
    <property type="match status" value="1"/>
</dbReference>
<feature type="transmembrane region" description="Helical" evidence="7">
    <location>
        <begin position="230"/>
        <end position="251"/>
    </location>
</feature>
<comment type="subcellular location">
    <subcellularLocation>
        <location evidence="1">Cell membrane</location>
        <topology evidence="1">Multi-pass membrane protein</topology>
    </subcellularLocation>
    <subcellularLocation>
        <location evidence="7">Membrane</location>
        <topology evidence="7">Multi-pass membrane protein</topology>
    </subcellularLocation>
</comment>
<feature type="transmembrane region" description="Helical" evidence="7">
    <location>
        <begin position="98"/>
        <end position="122"/>
    </location>
</feature>
<dbReference type="GO" id="GO:0005886">
    <property type="term" value="C:plasma membrane"/>
    <property type="evidence" value="ECO:0007669"/>
    <property type="project" value="UniProtKB-SubCell"/>
</dbReference>
<evidence type="ECO:0000313" key="8">
    <source>
        <dbReference type="EMBL" id="KAJ7358860.1"/>
    </source>
</evidence>
<dbReference type="Proteomes" id="UP001163046">
    <property type="component" value="Unassembled WGS sequence"/>
</dbReference>
<keyword evidence="5 7" id="KW-1133">Transmembrane helix</keyword>
<reference evidence="8" key="1">
    <citation type="submission" date="2023-01" db="EMBL/GenBank/DDBJ databases">
        <title>Genome assembly of the deep-sea coral Lophelia pertusa.</title>
        <authorList>
            <person name="Herrera S."/>
            <person name="Cordes E."/>
        </authorList>
    </citation>
    <scope>NUCLEOTIDE SEQUENCE</scope>
    <source>
        <strain evidence="8">USNM1676648</strain>
        <tissue evidence="8">Polyp</tissue>
    </source>
</reference>
<sequence length="442" mass="51685">MQVNTMVVTNDPDQDSVELNESQGCVMTNYCCRLYRYIADERPDIAEEDGDTKLWKERAKCSRFSLLYPLFAALLFLADVGMDCEIAATHFKRGDRNWAAYTLGVVVFSLVFTDCLSAIFYLEDQRDLHKTEWLTRNNLQVKPWFYAFHFIFCGRLVRCFQIFKTVRVIRGIQQQDPDNKQWYRLYISMLHDLSITGVVEAFTEEAPQVALQLYILVQRGTLDWTSFADVFVAINILKSLALFSFSVLGFCRALRLQDENSHLLELFSFASLFHFAWRLFMLVARTLALVLFASWCKQLVFIVVGVHLLFSYLILRSQPDNYFEEGSLEDRLLRCAFTFVNVFCFFPLAGKRTRNWGIPYYLVTFIENSIMVLLWYFFSINVDQVFKMIMLITEWGTFLLGLMSLLLYYGVFHPSLKYRNNGDDEEIDANDLISFKQYESNV</sequence>
<evidence type="ECO:0000256" key="2">
    <source>
        <dbReference type="ARBA" id="ARBA00008789"/>
    </source>
</evidence>
<dbReference type="InterPro" id="IPR018629">
    <property type="entry name" value="XK-rel"/>
</dbReference>
<organism evidence="8 9">
    <name type="scientific">Desmophyllum pertusum</name>
    <dbReference type="NCBI Taxonomy" id="174260"/>
    <lineage>
        <taxon>Eukaryota</taxon>
        <taxon>Metazoa</taxon>
        <taxon>Cnidaria</taxon>
        <taxon>Anthozoa</taxon>
        <taxon>Hexacorallia</taxon>
        <taxon>Scleractinia</taxon>
        <taxon>Caryophylliina</taxon>
        <taxon>Caryophylliidae</taxon>
        <taxon>Desmophyllum</taxon>
    </lineage>
</organism>
<feature type="transmembrane region" description="Helical" evidence="7">
    <location>
        <begin position="331"/>
        <end position="350"/>
    </location>
</feature>
<keyword evidence="9" id="KW-1185">Reference proteome</keyword>
<evidence type="ECO:0000256" key="6">
    <source>
        <dbReference type="ARBA" id="ARBA00023136"/>
    </source>
</evidence>
<keyword evidence="6 7" id="KW-0472">Membrane</keyword>
<evidence type="ECO:0000313" key="9">
    <source>
        <dbReference type="Proteomes" id="UP001163046"/>
    </source>
</evidence>
<dbReference type="AlphaFoldDB" id="A0A9X0CM12"/>
<dbReference type="OrthoDB" id="6136301at2759"/>
<name>A0A9X0CM12_9CNID</name>
<evidence type="ECO:0000256" key="4">
    <source>
        <dbReference type="ARBA" id="ARBA00022692"/>
    </source>
</evidence>